<dbReference type="PANTHER" id="PTHR24320">
    <property type="entry name" value="RETINOL DEHYDROGENASE"/>
    <property type="match status" value="1"/>
</dbReference>
<dbReference type="PRINTS" id="PR00081">
    <property type="entry name" value="GDHRDH"/>
</dbReference>
<comment type="similarity">
    <text evidence="1">Belongs to the short-chain dehydrogenases/reductases (SDR) family.</text>
</comment>
<proteinExistence type="inferred from homology"/>
<evidence type="ECO:0008006" key="5">
    <source>
        <dbReference type="Google" id="ProtNLM"/>
    </source>
</evidence>
<dbReference type="PANTHER" id="PTHR24320:SF264">
    <property type="entry name" value="DEHYDROGENASE_REDUCTASE SDR FAMILY MEMBER ON CHROMOSOME X"/>
    <property type="match status" value="1"/>
</dbReference>
<dbReference type="GO" id="GO:0016491">
    <property type="term" value="F:oxidoreductase activity"/>
    <property type="evidence" value="ECO:0007669"/>
    <property type="project" value="UniProtKB-KW"/>
</dbReference>
<name>A0AAG5D2J4_ANOAO</name>
<evidence type="ECO:0000313" key="4">
    <source>
        <dbReference type="Proteomes" id="UP000075880"/>
    </source>
</evidence>
<protein>
    <recommendedName>
        <fullName evidence="5">Dehydrogenase with different specificities related to short-chain alcohol dehydrogenase</fullName>
    </recommendedName>
</protein>
<keyword evidence="4" id="KW-1185">Reference proteome</keyword>
<dbReference type="Gene3D" id="3.40.50.720">
    <property type="entry name" value="NAD(P)-binding Rossmann-like Domain"/>
    <property type="match status" value="1"/>
</dbReference>
<reference evidence="3" key="1">
    <citation type="submission" date="2024-04" db="UniProtKB">
        <authorList>
            <consortium name="EnsemblMetazoa"/>
        </authorList>
    </citation>
    <scope>IDENTIFICATION</scope>
    <source>
        <strain evidence="3">EBRO</strain>
    </source>
</reference>
<accession>A0AAG5D2J4</accession>
<organism evidence="3 4">
    <name type="scientific">Anopheles atroparvus</name>
    <name type="common">European mosquito</name>
    <dbReference type="NCBI Taxonomy" id="41427"/>
    <lineage>
        <taxon>Eukaryota</taxon>
        <taxon>Metazoa</taxon>
        <taxon>Ecdysozoa</taxon>
        <taxon>Arthropoda</taxon>
        <taxon>Hexapoda</taxon>
        <taxon>Insecta</taxon>
        <taxon>Pterygota</taxon>
        <taxon>Neoptera</taxon>
        <taxon>Endopterygota</taxon>
        <taxon>Diptera</taxon>
        <taxon>Nematocera</taxon>
        <taxon>Culicoidea</taxon>
        <taxon>Culicidae</taxon>
        <taxon>Anophelinae</taxon>
        <taxon>Anopheles</taxon>
    </lineage>
</organism>
<dbReference type="InterPro" id="IPR002347">
    <property type="entry name" value="SDR_fam"/>
</dbReference>
<dbReference type="AlphaFoldDB" id="A0AAG5D2J4"/>
<keyword evidence="2" id="KW-0560">Oxidoreductase</keyword>
<dbReference type="InterPro" id="IPR036291">
    <property type="entry name" value="NAD(P)-bd_dom_sf"/>
</dbReference>
<sequence>MGWMRKCCILVGLGSISYLVRYYFIGRRYVSKRTFQNNELIVITGANSGIGLATFTDLVGRGCHLVIGTRCSETGRTIRDQLLQDHPAASIDVFELRLESLASVVKFSESVRELGKPLYALINNAGVFYAAPSLTEDNLEYTYQVNYLSHFLLTLRLLPLLKQHPSHSRIVNVASQAHLAVAQPPIGDGFYGGLFEDSGANRFRAYQYSKFCLVQFSYRLAQLLATDSNGVSVHCVDPGNVETAIYRHFPHLANRVLFCLQKPLRIFLIKTPYEGAQGILFAVLSEQKPPFYVRQFWAKQSRTPREEINPLVYKVVLADSLWRRSRQQCNHHLLEMII</sequence>
<dbReference type="EnsemblMetazoa" id="ENSAATROPT005487">
    <property type="protein sequence ID" value="ENSAATROPP005075"/>
    <property type="gene ID" value="ENSAATROPG004413"/>
</dbReference>
<dbReference type="Pfam" id="PF00106">
    <property type="entry name" value="adh_short"/>
    <property type="match status" value="1"/>
</dbReference>
<dbReference type="SUPFAM" id="SSF51735">
    <property type="entry name" value="NAD(P)-binding Rossmann-fold domains"/>
    <property type="match status" value="1"/>
</dbReference>
<evidence type="ECO:0000313" key="3">
    <source>
        <dbReference type="EnsemblMetazoa" id="ENSAATROPP005075"/>
    </source>
</evidence>
<evidence type="ECO:0000256" key="2">
    <source>
        <dbReference type="ARBA" id="ARBA00023002"/>
    </source>
</evidence>
<dbReference type="Proteomes" id="UP000075880">
    <property type="component" value="Unassembled WGS sequence"/>
</dbReference>
<evidence type="ECO:0000256" key="1">
    <source>
        <dbReference type="ARBA" id="ARBA00006484"/>
    </source>
</evidence>